<dbReference type="EMBL" id="CAJVPK010000032">
    <property type="protein sequence ID" value="CAG8435465.1"/>
    <property type="molecule type" value="Genomic_DNA"/>
</dbReference>
<protein>
    <submittedName>
        <fullName evidence="1">5740_t:CDS:1</fullName>
    </submittedName>
</protein>
<evidence type="ECO:0000313" key="2">
    <source>
        <dbReference type="Proteomes" id="UP000789706"/>
    </source>
</evidence>
<dbReference type="AlphaFoldDB" id="A0A9N8YNG1"/>
<dbReference type="OrthoDB" id="2322499at2759"/>
<proteinExistence type="predicted"/>
<dbReference type="InterPro" id="IPR036047">
    <property type="entry name" value="F-box-like_dom_sf"/>
</dbReference>
<organism evidence="1 2">
    <name type="scientific">Diversispora eburnea</name>
    <dbReference type="NCBI Taxonomy" id="1213867"/>
    <lineage>
        <taxon>Eukaryota</taxon>
        <taxon>Fungi</taxon>
        <taxon>Fungi incertae sedis</taxon>
        <taxon>Mucoromycota</taxon>
        <taxon>Glomeromycotina</taxon>
        <taxon>Glomeromycetes</taxon>
        <taxon>Diversisporales</taxon>
        <taxon>Diversisporaceae</taxon>
        <taxon>Diversispora</taxon>
    </lineage>
</organism>
<dbReference type="Proteomes" id="UP000789706">
    <property type="component" value="Unassembled WGS sequence"/>
</dbReference>
<keyword evidence="2" id="KW-1185">Reference proteome</keyword>
<dbReference type="SUPFAM" id="SSF81383">
    <property type="entry name" value="F-box domain"/>
    <property type="match status" value="1"/>
</dbReference>
<gene>
    <name evidence="1" type="ORF">DEBURN_LOCUS880</name>
</gene>
<evidence type="ECO:0000313" key="1">
    <source>
        <dbReference type="EMBL" id="CAG8435465.1"/>
    </source>
</evidence>
<sequence length="301" mass="35441">MDINVPAPHIQFVHALAKPIVYPPERKIQDNITYRMFINICYYLPPSDLLMLSCVCKHFTNMLNEQLFPTSSEIWKSSRERFTFFKNIKCPPGMTEFHLTKLLNFANGCQMCKNKNVTVTIFWIARVRACDKCILTKAKSRNFLLKGNYNITNETLSIIPPLVPCPDDKIDLNFYWIPHVISAKYKSTTFVNKDEYDKWISDMKDESFRQQQEALRYHNLILNEWNDRIIYQEMMLRSIIRDVYSEDGVETLRQIPLLVNLRRTLRSNPFVIPNWESYHQQLKDYLAVPGNNPLSITNNTS</sequence>
<dbReference type="CDD" id="cd09917">
    <property type="entry name" value="F-box_SF"/>
    <property type="match status" value="1"/>
</dbReference>
<reference evidence="1" key="1">
    <citation type="submission" date="2021-06" db="EMBL/GenBank/DDBJ databases">
        <authorList>
            <person name="Kallberg Y."/>
            <person name="Tangrot J."/>
            <person name="Rosling A."/>
        </authorList>
    </citation>
    <scope>NUCLEOTIDE SEQUENCE</scope>
    <source>
        <strain evidence="1">AZ414A</strain>
    </source>
</reference>
<name>A0A9N8YNG1_9GLOM</name>
<accession>A0A9N8YNG1</accession>
<comment type="caution">
    <text evidence="1">The sequence shown here is derived from an EMBL/GenBank/DDBJ whole genome shotgun (WGS) entry which is preliminary data.</text>
</comment>